<evidence type="ECO:0000256" key="1">
    <source>
        <dbReference type="ARBA" id="ARBA00023015"/>
    </source>
</evidence>
<evidence type="ECO:0000313" key="6">
    <source>
        <dbReference type="Proteomes" id="UP000251431"/>
    </source>
</evidence>
<dbReference type="Gene3D" id="1.10.10.60">
    <property type="entry name" value="Homeodomain-like"/>
    <property type="match status" value="2"/>
</dbReference>
<keyword evidence="3" id="KW-0804">Transcription</keyword>
<dbReference type="SUPFAM" id="SSF55136">
    <property type="entry name" value="Probable bacterial effector-binding domain"/>
    <property type="match status" value="1"/>
</dbReference>
<dbReference type="AlphaFoldDB" id="A0A2X1BRP3"/>
<dbReference type="SUPFAM" id="SSF46689">
    <property type="entry name" value="Homeodomain-like"/>
    <property type="match status" value="2"/>
</dbReference>
<dbReference type="InterPro" id="IPR018062">
    <property type="entry name" value="HTH_AraC-typ_CS"/>
</dbReference>
<dbReference type="InterPro" id="IPR018060">
    <property type="entry name" value="HTH_AraC"/>
</dbReference>
<reference evidence="5 6" key="1">
    <citation type="submission" date="2018-06" db="EMBL/GenBank/DDBJ databases">
        <authorList>
            <consortium name="Pathogen Informatics"/>
            <person name="Doyle S."/>
        </authorList>
    </citation>
    <scope>NUCLEOTIDE SEQUENCE [LARGE SCALE GENOMIC DNA]</scope>
    <source>
        <strain evidence="5 6">NCTC7582</strain>
    </source>
</reference>
<dbReference type="PANTHER" id="PTHR47504:SF5">
    <property type="entry name" value="RIGHT ORIGIN-BINDING PROTEIN"/>
    <property type="match status" value="1"/>
</dbReference>
<dbReference type="InterPro" id="IPR010499">
    <property type="entry name" value="AraC_E-bd"/>
</dbReference>
<keyword evidence="1" id="KW-0805">Transcription regulation</keyword>
<keyword evidence="2" id="KW-0238">DNA-binding</keyword>
<dbReference type="PROSITE" id="PS00041">
    <property type="entry name" value="HTH_ARAC_FAMILY_1"/>
    <property type="match status" value="1"/>
</dbReference>
<sequence>MYKLAQTIKKTFPLNGTIELRKDDGMDYFERIQNAIEFIEKNLHEKLTITDISSQSYFSAFHFQRLFQAITGFSVQQYIRNRRLSEAASLLATTTQNILEIAINFQYGSQEAFTRAFVQYFGITPAKYRKGANSIPFQTKINFLDYKLEGELPMQRPEILHLSKKRITGYEYKTSLQDEQYYAEIPGFYLDFGQQQYYEQISHKVAPNMAYGISTNFQEDGRFSFIIGEEVEIFEEQLEKGFTHLEIPAGKYAEFTLNGTAEGIQNTRRFIYGVWLPNSNYERDTGPDFEITDVMQSIYPQEMKMKIYIPIKE</sequence>
<evidence type="ECO:0000313" key="5">
    <source>
        <dbReference type="EMBL" id="SPU38605.1"/>
    </source>
</evidence>
<dbReference type="PANTHER" id="PTHR47504">
    <property type="entry name" value="RIGHT ORIGIN-BINDING PROTEIN"/>
    <property type="match status" value="1"/>
</dbReference>
<dbReference type="SMART" id="SM00871">
    <property type="entry name" value="AraC_E_bind"/>
    <property type="match status" value="1"/>
</dbReference>
<dbReference type="Gene3D" id="3.20.80.10">
    <property type="entry name" value="Regulatory factor, effector binding domain"/>
    <property type="match status" value="1"/>
</dbReference>
<dbReference type="InterPro" id="IPR009057">
    <property type="entry name" value="Homeodomain-like_sf"/>
</dbReference>
<organism evidence="5 6">
    <name type="scientific">Lysinibacillus capsici</name>
    <dbReference type="NCBI Taxonomy" id="2115968"/>
    <lineage>
        <taxon>Bacteria</taxon>
        <taxon>Bacillati</taxon>
        <taxon>Bacillota</taxon>
        <taxon>Bacilli</taxon>
        <taxon>Bacillales</taxon>
        <taxon>Bacillaceae</taxon>
        <taxon>Lysinibacillus</taxon>
    </lineage>
</organism>
<dbReference type="InterPro" id="IPR011256">
    <property type="entry name" value="Reg_factor_effector_dom_sf"/>
</dbReference>
<dbReference type="InterPro" id="IPR029441">
    <property type="entry name" value="Cass2"/>
</dbReference>
<gene>
    <name evidence="5" type="primary">ydeE_2</name>
    <name evidence="5" type="ORF">NCTC7582_04568</name>
</gene>
<dbReference type="Proteomes" id="UP000251431">
    <property type="component" value="Unassembled WGS sequence"/>
</dbReference>
<proteinExistence type="predicted"/>
<name>A0A2X1BRP3_9BACI</name>
<evidence type="ECO:0000259" key="4">
    <source>
        <dbReference type="PROSITE" id="PS01124"/>
    </source>
</evidence>
<accession>A0A2X1BRP3</accession>
<evidence type="ECO:0000256" key="2">
    <source>
        <dbReference type="ARBA" id="ARBA00023125"/>
    </source>
</evidence>
<evidence type="ECO:0000256" key="3">
    <source>
        <dbReference type="ARBA" id="ARBA00023163"/>
    </source>
</evidence>
<dbReference type="Pfam" id="PF14526">
    <property type="entry name" value="Cass2"/>
    <property type="match status" value="1"/>
</dbReference>
<dbReference type="STRING" id="1421.A2J09_08835"/>
<dbReference type="GO" id="GO:0043565">
    <property type="term" value="F:sequence-specific DNA binding"/>
    <property type="evidence" value="ECO:0007669"/>
    <property type="project" value="InterPro"/>
</dbReference>
<dbReference type="Pfam" id="PF12833">
    <property type="entry name" value="HTH_18"/>
    <property type="match status" value="1"/>
</dbReference>
<dbReference type="PROSITE" id="PS01124">
    <property type="entry name" value="HTH_ARAC_FAMILY_2"/>
    <property type="match status" value="1"/>
</dbReference>
<dbReference type="EMBL" id="UAQE01000004">
    <property type="protein sequence ID" value="SPU38605.1"/>
    <property type="molecule type" value="Genomic_DNA"/>
</dbReference>
<feature type="domain" description="HTH araC/xylS-type" evidence="4">
    <location>
        <begin position="33"/>
        <end position="131"/>
    </location>
</feature>
<dbReference type="InterPro" id="IPR050959">
    <property type="entry name" value="MarA-like"/>
</dbReference>
<protein>
    <submittedName>
        <fullName evidence="5">Transcriptional regulator</fullName>
    </submittedName>
</protein>
<dbReference type="PRINTS" id="PR00032">
    <property type="entry name" value="HTHARAC"/>
</dbReference>
<dbReference type="InterPro" id="IPR020449">
    <property type="entry name" value="Tscrpt_reg_AraC-type_HTH"/>
</dbReference>
<dbReference type="SMART" id="SM00342">
    <property type="entry name" value="HTH_ARAC"/>
    <property type="match status" value="1"/>
</dbReference>
<dbReference type="GO" id="GO:0003700">
    <property type="term" value="F:DNA-binding transcription factor activity"/>
    <property type="evidence" value="ECO:0007669"/>
    <property type="project" value="InterPro"/>
</dbReference>